<dbReference type="InterPro" id="IPR002545">
    <property type="entry name" value="CheW-lke_dom"/>
</dbReference>
<evidence type="ECO:0000313" key="3">
    <source>
        <dbReference type="Proteomes" id="UP000060487"/>
    </source>
</evidence>
<reference evidence="2 3" key="1">
    <citation type="submission" date="2015-11" db="EMBL/GenBank/DDBJ databases">
        <authorList>
            <person name="Lin W."/>
        </authorList>
    </citation>
    <scope>NUCLEOTIDE SEQUENCE [LARGE SCALE GENOMIC DNA]</scope>
    <source>
        <strain evidence="2 3">HCH-1</strain>
    </source>
</reference>
<gene>
    <name evidence="2" type="primary">cheW</name>
    <name evidence="2" type="ORF">ASN18_0288</name>
</gene>
<evidence type="ECO:0000313" key="2">
    <source>
        <dbReference type="EMBL" id="KWT93565.1"/>
    </source>
</evidence>
<dbReference type="Proteomes" id="UP000060487">
    <property type="component" value="Unassembled WGS sequence"/>
</dbReference>
<dbReference type="Gene3D" id="2.30.30.40">
    <property type="entry name" value="SH3 Domains"/>
    <property type="match status" value="1"/>
</dbReference>
<proteinExistence type="predicted"/>
<dbReference type="PANTHER" id="PTHR22617">
    <property type="entry name" value="CHEMOTAXIS SENSOR HISTIDINE KINASE-RELATED"/>
    <property type="match status" value="1"/>
</dbReference>
<dbReference type="SUPFAM" id="SSF50341">
    <property type="entry name" value="CheW-like"/>
    <property type="match status" value="1"/>
</dbReference>
<dbReference type="RefSeq" id="WP_085050823.1">
    <property type="nucleotide sequence ID" value="NZ_LNQR01000008.1"/>
</dbReference>
<dbReference type="PROSITE" id="PS50851">
    <property type="entry name" value="CHEW"/>
    <property type="match status" value="1"/>
</dbReference>
<protein>
    <submittedName>
        <fullName evidence="2">Chemotaxis protein CheW</fullName>
    </submittedName>
</protein>
<dbReference type="PANTHER" id="PTHR22617:SF41">
    <property type="entry name" value="CHEMOTAXIS SIGNAL TRANSDUCTION SYSTEM ADAPTOR PROTEIN CHEW"/>
    <property type="match status" value="1"/>
</dbReference>
<organism evidence="2 3">
    <name type="scientific">Candidatus Magnetominusculus xianensis</name>
    <dbReference type="NCBI Taxonomy" id="1748249"/>
    <lineage>
        <taxon>Bacteria</taxon>
        <taxon>Pseudomonadati</taxon>
        <taxon>Nitrospirota</taxon>
        <taxon>Nitrospiria</taxon>
        <taxon>Nitrospirales</taxon>
        <taxon>Nitrospiraceae</taxon>
        <taxon>Candidatus Magnetominusculus</taxon>
    </lineage>
</organism>
<evidence type="ECO:0000259" key="1">
    <source>
        <dbReference type="PROSITE" id="PS50851"/>
    </source>
</evidence>
<dbReference type="SMART" id="SM00260">
    <property type="entry name" value="CheW"/>
    <property type="match status" value="1"/>
</dbReference>
<accession>A0ABR5SJ92</accession>
<feature type="domain" description="CheW-like" evidence="1">
    <location>
        <begin position="9"/>
        <end position="153"/>
    </location>
</feature>
<dbReference type="CDD" id="cd00732">
    <property type="entry name" value="CheW"/>
    <property type="match status" value="1"/>
</dbReference>
<sequence>MAVAGITDTTQYLTFILNEETFAIDISKVREVLEYSTVTKVPQMPSYMDGVINIRGSVVPVVDLSMKFGMREFEKTVNTCVIIVEIMVGKSQTVLGAVVDSVQEVMELEADKIEPPPSIGTSLDTSFIKGMGKRDERFIIILNIDNVFSSQDMAFMRGGDMYEEDAVEPELARN</sequence>
<name>A0ABR5SJ92_9BACT</name>
<dbReference type="InterPro" id="IPR036061">
    <property type="entry name" value="CheW-like_dom_sf"/>
</dbReference>
<comment type="caution">
    <text evidence="2">The sequence shown here is derived from an EMBL/GenBank/DDBJ whole genome shotgun (WGS) entry which is preliminary data.</text>
</comment>
<dbReference type="InterPro" id="IPR039315">
    <property type="entry name" value="CheW"/>
</dbReference>
<dbReference type="Gene3D" id="2.40.50.180">
    <property type="entry name" value="CheA-289, Domain 4"/>
    <property type="match status" value="1"/>
</dbReference>
<dbReference type="Pfam" id="PF01584">
    <property type="entry name" value="CheW"/>
    <property type="match status" value="1"/>
</dbReference>
<keyword evidence="3" id="KW-1185">Reference proteome</keyword>
<dbReference type="EMBL" id="LNQR01000008">
    <property type="protein sequence ID" value="KWT93565.1"/>
    <property type="molecule type" value="Genomic_DNA"/>
</dbReference>